<feature type="non-terminal residue" evidence="1">
    <location>
        <position position="376"/>
    </location>
</feature>
<dbReference type="EMBL" id="AAXW01000101">
    <property type="protein sequence ID" value="EAZ88160.1"/>
    <property type="molecule type" value="Genomic_DNA"/>
</dbReference>
<accession>A3IZC7</accession>
<evidence type="ECO:0000313" key="2">
    <source>
        <dbReference type="Proteomes" id="UP000003781"/>
    </source>
</evidence>
<dbReference type="OrthoDB" id="9818570at2"/>
<dbReference type="AlphaFoldDB" id="A3IZC7"/>
<reference evidence="1 2" key="1">
    <citation type="submission" date="2007-03" db="EMBL/GenBank/DDBJ databases">
        <authorList>
            <person name="Stal L."/>
            <person name="Ferriera S."/>
            <person name="Johnson J."/>
            <person name="Kravitz S."/>
            <person name="Beeson K."/>
            <person name="Sutton G."/>
            <person name="Rogers Y.-H."/>
            <person name="Friedman R."/>
            <person name="Frazier M."/>
            <person name="Venter J.C."/>
        </authorList>
    </citation>
    <scope>NUCLEOTIDE SEQUENCE [LARGE SCALE GENOMIC DNA]</scope>
    <source>
        <strain evidence="1 2">CCY0110</strain>
    </source>
</reference>
<sequence>MSQSVSSSSNKILLDKFLKAVKQKAENSDNYDTNKALNPELLSDIENFPQLLNDILIELKSHKIHVSNARMIAATACELLEIYTLNHIYKKGEEENLKQVIKLLGFLIVGAIKTPIQQHEPSLKLESSVETESSQDLMFENNLDDSPSSSFITTQNLPKPNEIFVSSNVDNEEKYSVIALKIVNRLFAKKNLDLTTVLRISSFYCVDWNYIQSNRATKCQSFTRLQKVLLSLGFDDSRSSYKKAVKILEQLGVKEILGLAEFQYRRQNYIQLKSKLLESYNPLDNSEHYSPLELLKNNLLNAYQKLKNSRHSIVSTGNRGESQLDFDSQEMVYWNYDKAQWGNTEKRLMIFRTLVNICCDAMYRNYRVKSNLVNGV</sequence>
<gene>
    <name evidence="1" type="ORF">CY0110_07004</name>
</gene>
<dbReference type="Proteomes" id="UP000003781">
    <property type="component" value="Unassembled WGS sequence"/>
</dbReference>
<organism evidence="1 2">
    <name type="scientific">Crocosphaera chwakensis CCY0110</name>
    <dbReference type="NCBI Taxonomy" id="391612"/>
    <lineage>
        <taxon>Bacteria</taxon>
        <taxon>Bacillati</taxon>
        <taxon>Cyanobacteriota</taxon>
        <taxon>Cyanophyceae</taxon>
        <taxon>Oscillatoriophycideae</taxon>
        <taxon>Chroococcales</taxon>
        <taxon>Aphanothecaceae</taxon>
        <taxon>Crocosphaera</taxon>
        <taxon>Crocosphaera chwakensis</taxon>
    </lineage>
</organism>
<proteinExistence type="predicted"/>
<comment type="caution">
    <text evidence="1">The sequence shown here is derived from an EMBL/GenBank/DDBJ whole genome shotgun (WGS) entry which is preliminary data.</text>
</comment>
<dbReference type="RefSeq" id="WP_008278744.1">
    <property type="nucleotide sequence ID" value="NZ_AAXW01000101.1"/>
</dbReference>
<protein>
    <submittedName>
        <fullName evidence="1">Uncharacterized protein</fullName>
    </submittedName>
</protein>
<name>A3IZC7_9CHRO</name>
<evidence type="ECO:0000313" key="1">
    <source>
        <dbReference type="EMBL" id="EAZ88160.1"/>
    </source>
</evidence>
<keyword evidence="2" id="KW-1185">Reference proteome</keyword>